<accession>A0A4Q9FGD0</accession>
<dbReference type="InterPro" id="IPR013324">
    <property type="entry name" value="RNA_pol_sigma_r3/r4-like"/>
</dbReference>
<feature type="domain" description="DUF6596" evidence="3">
    <location>
        <begin position="180"/>
        <end position="281"/>
    </location>
</feature>
<comment type="caution">
    <text evidence="4">The sequence shown here is derived from an EMBL/GenBank/DDBJ whole genome shotgun (WGS) entry which is preliminary data.</text>
</comment>
<evidence type="ECO:0000313" key="5">
    <source>
        <dbReference type="Proteomes" id="UP000291142"/>
    </source>
</evidence>
<name>A0A4Q9FGD0_9FLAO</name>
<dbReference type="InterPro" id="IPR046531">
    <property type="entry name" value="DUF6596"/>
</dbReference>
<organism evidence="4 5">
    <name type="scientific">Hyunsoonleella flava</name>
    <dbReference type="NCBI Taxonomy" id="2527939"/>
    <lineage>
        <taxon>Bacteria</taxon>
        <taxon>Pseudomonadati</taxon>
        <taxon>Bacteroidota</taxon>
        <taxon>Flavobacteriia</taxon>
        <taxon>Flavobacteriales</taxon>
        <taxon>Flavobacteriaceae</taxon>
    </lineage>
</organism>
<dbReference type="InterPro" id="IPR014284">
    <property type="entry name" value="RNA_pol_sigma-70_dom"/>
</dbReference>
<sequence length="417" mass="48171">MEHQLIDHLFRHHSGKMVSVLTRIFGLKHLDIIEDAVQDTFIKASLSWRKQQPENPEAWLTTAAKNRVLDIFRKLKTEQKHLPNINQGTDAIAINELFLDTEIEDAQLRMIFTACHPKLDPRDRISFALKTVSGFSIKEIASALLTKEETIKKRLSRARKAIQQADIQFKIPQGKSLALRLDSVLEVLYLIFNEGFHSNRKETLIRQELCSEALRLAQMLLKNTLTRTPDAYALCALMCFHASRIESKTNADNELLDLKHQDRSLWHFPLIQLGNSMMYKAVDTSEFSFYHYEAAIAAEHLKARTFEDTNWKKILRWYQCLHTLQPMLSHVLTMAVICLQTKDFTLAESYLSQLKPEDFVQRAYLYYGALADLYTATSKPKKALRFINLALECVGNDLEKAYLEKKKQKIQSKNGKQ</sequence>
<evidence type="ECO:0000313" key="4">
    <source>
        <dbReference type="EMBL" id="TBN05486.1"/>
    </source>
</evidence>
<evidence type="ECO:0000259" key="2">
    <source>
        <dbReference type="Pfam" id="PF08281"/>
    </source>
</evidence>
<dbReference type="OrthoDB" id="9780299at2"/>
<proteinExistence type="predicted"/>
<dbReference type="Pfam" id="PF20239">
    <property type="entry name" value="DUF6596"/>
    <property type="match status" value="1"/>
</dbReference>
<dbReference type="InterPro" id="IPR013325">
    <property type="entry name" value="RNA_pol_sigma_r2"/>
</dbReference>
<dbReference type="GO" id="GO:0016987">
    <property type="term" value="F:sigma factor activity"/>
    <property type="evidence" value="ECO:0007669"/>
    <property type="project" value="InterPro"/>
</dbReference>
<dbReference type="Proteomes" id="UP000291142">
    <property type="component" value="Unassembled WGS sequence"/>
</dbReference>
<dbReference type="GO" id="GO:0003677">
    <property type="term" value="F:DNA binding"/>
    <property type="evidence" value="ECO:0007669"/>
    <property type="project" value="InterPro"/>
</dbReference>
<feature type="domain" description="RNA polymerase sigma factor 70 region 4 type 2" evidence="2">
    <location>
        <begin position="110"/>
        <end position="162"/>
    </location>
</feature>
<dbReference type="GO" id="GO:0006352">
    <property type="term" value="P:DNA-templated transcription initiation"/>
    <property type="evidence" value="ECO:0007669"/>
    <property type="project" value="InterPro"/>
</dbReference>
<evidence type="ECO:0000259" key="1">
    <source>
        <dbReference type="Pfam" id="PF04542"/>
    </source>
</evidence>
<evidence type="ECO:0000259" key="3">
    <source>
        <dbReference type="Pfam" id="PF20239"/>
    </source>
</evidence>
<dbReference type="Gene3D" id="1.10.10.10">
    <property type="entry name" value="Winged helix-like DNA-binding domain superfamily/Winged helix DNA-binding domain"/>
    <property type="match status" value="1"/>
</dbReference>
<gene>
    <name evidence="4" type="ORF">EYD45_04200</name>
</gene>
<keyword evidence="5" id="KW-1185">Reference proteome</keyword>
<dbReference type="PANTHER" id="PTHR47756:SF2">
    <property type="entry name" value="BLL6612 PROTEIN"/>
    <property type="match status" value="1"/>
</dbReference>
<dbReference type="Pfam" id="PF08281">
    <property type="entry name" value="Sigma70_r4_2"/>
    <property type="match status" value="1"/>
</dbReference>
<dbReference type="NCBIfam" id="TIGR02937">
    <property type="entry name" value="sigma70-ECF"/>
    <property type="match status" value="1"/>
</dbReference>
<dbReference type="RefSeq" id="WP_130963103.1">
    <property type="nucleotide sequence ID" value="NZ_SIRT01000002.1"/>
</dbReference>
<dbReference type="SUPFAM" id="SSF88659">
    <property type="entry name" value="Sigma3 and sigma4 domains of RNA polymerase sigma factors"/>
    <property type="match status" value="1"/>
</dbReference>
<reference evidence="4 5" key="1">
    <citation type="submission" date="2019-02" db="EMBL/GenBank/DDBJ databases">
        <title>Hyunsoonleella sp., isolated from marine sediment.</title>
        <authorList>
            <person name="Liu B.-T."/>
        </authorList>
    </citation>
    <scope>NUCLEOTIDE SEQUENCE [LARGE SCALE GENOMIC DNA]</scope>
    <source>
        <strain evidence="4 5">T58</strain>
    </source>
</reference>
<dbReference type="InterPro" id="IPR007627">
    <property type="entry name" value="RNA_pol_sigma70_r2"/>
</dbReference>
<dbReference type="InterPro" id="IPR036388">
    <property type="entry name" value="WH-like_DNA-bd_sf"/>
</dbReference>
<dbReference type="Pfam" id="PF04542">
    <property type="entry name" value="Sigma70_r2"/>
    <property type="match status" value="1"/>
</dbReference>
<dbReference type="Gene3D" id="1.10.1740.10">
    <property type="match status" value="1"/>
</dbReference>
<dbReference type="EMBL" id="SIRT01000002">
    <property type="protein sequence ID" value="TBN05486.1"/>
    <property type="molecule type" value="Genomic_DNA"/>
</dbReference>
<feature type="domain" description="RNA polymerase sigma-70 region 2" evidence="1">
    <location>
        <begin position="9"/>
        <end position="76"/>
    </location>
</feature>
<dbReference type="PANTHER" id="PTHR47756">
    <property type="entry name" value="BLL6612 PROTEIN-RELATED"/>
    <property type="match status" value="1"/>
</dbReference>
<dbReference type="InterPro" id="IPR013249">
    <property type="entry name" value="RNA_pol_sigma70_r4_t2"/>
</dbReference>
<dbReference type="AlphaFoldDB" id="A0A4Q9FGD0"/>
<protein>
    <submittedName>
        <fullName evidence="4">Sigma-70 family RNA polymerase sigma factor</fullName>
    </submittedName>
</protein>
<dbReference type="SUPFAM" id="SSF88946">
    <property type="entry name" value="Sigma2 domain of RNA polymerase sigma factors"/>
    <property type="match status" value="1"/>
</dbReference>